<evidence type="ECO:0000313" key="1">
    <source>
        <dbReference type="EMBL" id="GAA3027224.1"/>
    </source>
</evidence>
<sequence length="184" mass="19563">MARGKPEAIALGPGSLFIGVLATPEPMDLVTPWESVSPNWTGLGYTDEGSTLNYTVDSENVEVAEELDPIAVALVSREVTLDFALAQITATNLRVALNGGTITAGAGIVTFEPPDLGEELRVMLGWQSEDGTERWVFRKGLQVGNMEISRGKGASKATIGCSFKLERPSGAKLFKAMLAAPVRL</sequence>
<reference evidence="2" key="1">
    <citation type="journal article" date="2019" name="Int. J. Syst. Evol. Microbiol.">
        <title>The Global Catalogue of Microorganisms (GCM) 10K type strain sequencing project: providing services to taxonomists for standard genome sequencing and annotation.</title>
        <authorList>
            <consortium name="The Broad Institute Genomics Platform"/>
            <consortium name="The Broad Institute Genome Sequencing Center for Infectious Disease"/>
            <person name="Wu L."/>
            <person name="Ma J."/>
        </authorList>
    </citation>
    <scope>NUCLEOTIDE SEQUENCE [LARGE SCALE GENOMIC DNA]</scope>
    <source>
        <strain evidence="2">JCM 3106</strain>
    </source>
</reference>
<accession>A0ABP6KYR7</accession>
<gene>
    <name evidence="1" type="ORF">GCM10017559_61620</name>
</gene>
<name>A0ABP6KYR7_9ACTN</name>
<evidence type="ECO:0008006" key="3">
    <source>
        <dbReference type="Google" id="ProtNLM"/>
    </source>
</evidence>
<dbReference type="InterPro" id="IPR058154">
    <property type="entry name" value="Bxb1_TTP-like"/>
</dbReference>
<organism evidence="1 2">
    <name type="scientific">Streptosporangium longisporum</name>
    <dbReference type="NCBI Taxonomy" id="46187"/>
    <lineage>
        <taxon>Bacteria</taxon>
        <taxon>Bacillati</taxon>
        <taxon>Actinomycetota</taxon>
        <taxon>Actinomycetes</taxon>
        <taxon>Streptosporangiales</taxon>
        <taxon>Streptosporangiaceae</taxon>
        <taxon>Streptosporangium</taxon>
    </lineage>
</organism>
<dbReference type="Pfam" id="PF25681">
    <property type="entry name" value="Phage_TTP_17"/>
    <property type="match status" value="1"/>
</dbReference>
<keyword evidence="2" id="KW-1185">Reference proteome</keyword>
<dbReference type="RefSeq" id="WP_344901915.1">
    <property type="nucleotide sequence ID" value="NZ_BAAAWD010000016.1"/>
</dbReference>
<dbReference type="Proteomes" id="UP001499930">
    <property type="component" value="Unassembled WGS sequence"/>
</dbReference>
<comment type="caution">
    <text evidence="1">The sequence shown here is derived from an EMBL/GenBank/DDBJ whole genome shotgun (WGS) entry which is preliminary data.</text>
</comment>
<dbReference type="EMBL" id="BAAAWD010000016">
    <property type="protein sequence ID" value="GAA3027224.1"/>
    <property type="molecule type" value="Genomic_DNA"/>
</dbReference>
<proteinExistence type="predicted"/>
<protein>
    <recommendedName>
        <fullName evidence="3">Phage tail protein</fullName>
    </recommendedName>
</protein>
<evidence type="ECO:0000313" key="2">
    <source>
        <dbReference type="Proteomes" id="UP001499930"/>
    </source>
</evidence>